<comment type="caution">
    <text evidence="4">The sequence shown here is derived from an EMBL/GenBank/DDBJ whole genome shotgun (WGS) entry which is preliminary data.</text>
</comment>
<dbReference type="InterPro" id="IPR038592">
    <property type="entry name" value="CheD-like_sf"/>
</dbReference>
<comment type="function">
    <text evidence="3">Probably deamidates glutamine residues to glutamate on methyl-accepting chemotaxis receptors (MCPs), playing an important role in chemotaxis.</text>
</comment>
<dbReference type="GO" id="GO:0050568">
    <property type="term" value="F:protein-glutamine glutaminase activity"/>
    <property type="evidence" value="ECO:0007669"/>
    <property type="project" value="UniProtKB-UniRule"/>
</dbReference>
<dbReference type="AlphaFoldDB" id="A0A931NGZ4"/>
<dbReference type="PANTHER" id="PTHR35147:SF3">
    <property type="entry name" value="CHEMORECEPTOR GLUTAMINE DEAMIDASE CHED 1-RELATED"/>
    <property type="match status" value="1"/>
</dbReference>
<dbReference type="RefSeq" id="WP_198110970.1">
    <property type="nucleotide sequence ID" value="NZ_JAEDAK010000005.1"/>
</dbReference>
<name>A0A931NGZ4_9BURK</name>
<dbReference type="EC" id="3.5.1.44" evidence="3"/>
<dbReference type="HAMAP" id="MF_01440">
    <property type="entry name" value="CheD"/>
    <property type="match status" value="1"/>
</dbReference>
<dbReference type="Gene3D" id="3.30.1330.200">
    <property type="match status" value="1"/>
</dbReference>
<reference evidence="4" key="1">
    <citation type="submission" date="2020-12" db="EMBL/GenBank/DDBJ databases">
        <title>The genome sequence of Inhella sp. 1Y17.</title>
        <authorList>
            <person name="Liu Y."/>
        </authorList>
    </citation>
    <scope>NUCLEOTIDE SEQUENCE</scope>
    <source>
        <strain evidence="4">1Y17</strain>
    </source>
</reference>
<keyword evidence="5" id="KW-1185">Reference proteome</keyword>
<dbReference type="InterPro" id="IPR011324">
    <property type="entry name" value="Cytotoxic_necrot_fac-like_cat"/>
</dbReference>
<accession>A0A931NGZ4</accession>
<dbReference type="Pfam" id="PF03975">
    <property type="entry name" value="CheD"/>
    <property type="match status" value="1"/>
</dbReference>
<dbReference type="GO" id="GO:0006935">
    <property type="term" value="P:chemotaxis"/>
    <property type="evidence" value="ECO:0007669"/>
    <property type="project" value="UniProtKB-UniRule"/>
</dbReference>
<keyword evidence="2 3" id="KW-0378">Hydrolase</keyword>
<dbReference type="SUPFAM" id="SSF64438">
    <property type="entry name" value="CNF1/YfiH-like putative cysteine hydrolases"/>
    <property type="match status" value="1"/>
</dbReference>
<evidence type="ECO:0000313" key="5">
    <source>
        <dbReference type="Proteomes" id="UP000613266"/>
    </source>
</evidence>
<dbReference type="PANTHER" id="PTHR35147">
    <property type="entry name" value="CHEMORECEPTOR GLUTAMINE DEAMIDASE CHED-RELATED"/>
    <property type="match status" value="1"/>
</dbReference>
<dbReference type="EMBL" id="JAEDAK010000005">
    <property type="protein sequence ID" value="MBH9577203.1"/>
    <property type="molecule type" value="Genomic_DNA"/>
</dbReference>
<gene>
    <name evidence="3" type="primary">cheD</name>
    <name evidence="4" type="ORF">I7X39_09820</name>
</gene>
<evidence type="ECO:0000256" key="3">
    <source>
        <dbReference type="HAMAP-Rule" id="MF_01440"/>
    </source>
</evidence>
<sequence length="176" mass="19277">MPEPTRPPFPAPGKPAQTLNLLPGQWHFGPQGNLVTLLGSCVAITLWHPQKGLGGMCHYLLPSRTRRSGEPLDGRFGDEALELLLQKIRLHGTHPQDYHAHLYGGADTLPDGMKVKFNVGERNIEQGWSLLDQYGFQLQGVDVGDTVPRTVSLKLPEGLVTVRRGPSVNSLPPKLP</sequence>
<proteinExistence type="inferred from homology"/>
<comment type="catalytic activity">
    <reaction evidence="3">
        <text>L-glutaminyl-[protein] + H2O = L-glutamyl-[protein] + NH4(+)</text>
        <dbReference type="Rhea" id="RHEA:16441"/>
        <dbReference type="Rhea" id="RHEA-COMP:10207"/>
        <dbReference type="Rhea" id="RHEA-COMP:10208"/>
        <dbReference type="ChEBI" id="CHEBI:15377"/>
        <dbReference type="ChEBI" id="CHEBI:28938"/>
        <dbReference type="ChEBI" id="CHEBI:29973"/>
        <dbReference type="ChEBI" id="CHEBI:30011"/>
        <dbReference type="EC" id="3.5.1.44"/>
    </reaction>
</comment>
<comment type="similarity">
    <text evidence="3">Belongs to the CheD family.</text>
</comment>
<evidence type="ECO:0000313" key="4">
    <source>
        <dbReference type="EMBL" id="MBH9577203.1"/>
    </source>
</evidence>
<organism evidence="4 5">
    <name type="scientific">Inhella proteolytica</name>
    <dbReference type="NCBI Taxonomy" id="2795029"/>
    <lineage>
        <taxon>Bacteria</taxon>
        <taxon>Pseudomonadati</taxon>
        <taxon>Pseudomonadota</taxon>
        <taxon>Betaproteobacteria</taxon>
        <taxon>Burkholderiales</taxon>
        <taxon>Sphaerotilaceae</taxon>
        <taxon>Inhella</taxon>
    </lineage>
</organism>
<dbReference type="CDD" id="cd16352">
    <property type="entry name" value="CheD"/>
    <property type="match status" value="1"/>
</dbReference>
<evidence type="ECO:0000256" key="2">
    <source>
        <dbReference type="ARBA" id="ARBA00022801"/>
    </source>
</evidence>
<protein>
    <recommendedName>
        <fullName evidence="3">Probable chemoreceptor glutamine deamidase CheD</fullName>
        <ecNumber evidence="3">3.5.1.44</ecNumber>
    </recommendedName>
</protein>
<dbReference type="InterPro" id="IPR005659">
    <property type="entry name" value="Chemorcpt_Glu_NH3ase_CheD"/>
</dbReference>
<evidence type="ECO:0000256" key="1">
    <source>
        <dbReference type="ARBA" id="ARBA00022500"/>
    </source>
</evidence>
<dbReference type="Proteomes" id="UP000613266">
    <property type="component" value="Unassembled WGS sequence"/>
</dbReference>
<keyword evidence="1 3" id="KW-0145">Chemotaxis</keyword>